<reference evidence="1 2" key="1">
    <citation type="submission" date="2024-09" db="EMBL/GenBank/DDBJ databases">
        <authorList>
            <person name="Sun Q."/>
            <person name="Mori K."/>
        </authorList>
    </citation>
    <scope>NUCLEOTIDE SEQUENCE [LARGE SCALE GENOMIC DNA]</scope>
    <source>
        <strain evidence="1 2">JCM 11201</strain>
    </source>
</reference>
<evidence type="ECO:0000313" key="2">
    <source>
        <dbReference type="Proteomes" id="UP001589609"/>
    </source>
</evidence>
<protein>
    <submittedName>
        <fullName evidence="1">MobC family plasmid mobilization relaxosome protein</fullName>
    </submittedName>
</protein>
<name>A0ABV5WFJ8_9BACI</name>
<dbReference type="RefSeq" id="WP_379949399.1">
    <property type="nucleotide sequence ID" value="NZ_JBHMAF010000059.1"/>
</dbReference>
<proteinExistence type="predicted"/>
<gene>
    <name evidence="1" type="ORF">ACFFMS_11685</name>
</gene>
<comment type="caution">
    <text evidence="1">The sequence shown here is derived from an EMBL/GenBank/DDBJ whole genome shotgun (WGS) entry which is preliminary data.</text>
</comment>
<dbReference type="EMBL" id="JBHMAF010000059">
    <property type="protein sequence ID" value="MFB9759110.1"/>
    <property type="molecule type" value="Genomic_DNA"/>
</dbReference>
<organism evidence="1 2">
    <name type="scientific">Ectobacillus funiculus</name>
    <dbReference type="NCBI Taxonomy" id="137993"/>
    <lineage>
        <taxon>Bacteria</taxon>
        <taxon>Bacillati</taxon>
        <taxon>Bacillota</taxon>
        <taxon>Bacilli</taxon>
        <taxon>Bacillales</taxon>
        <taxon>Bacillaceae</taxon>
        <taxon>Ectobacillus</taxon>
    </lineage>
</organism>
<dbReference type="Proteomes" id="UP001589609">
    <property type="component" value="Unassembled WGS sequence"/>
</dbReference>
<sequence>MGENRKESRQIKFRVSDSEFEKLEQIANSFQMSVPAFVKAKAQGARMRPPKIDREGAFEIARELRSIGVNVNQIAKRLNQGQNVSMEQLEGLERQLNGIWQQFNSALQK</sequence>
<accession>A0ABV5WFJ8</accession>
<dbReference type="InterPro" id="IPR053842">
    <property type="entry name" value="NikA-like"/>
</dbReference>
<evidence type="ECO:0000313" key="1">
    <source>
        <dbReference type="EMBL" id="MFB9759110.1"/>
    </source>
</evidence>
<keyword evidence="2" id="KW-1185">Reference proteome</keyword>
<dbReference type="Pfam" id="PF21983">
    <property type="entry name" value="NikA-like"/>
    <property type="match status" value="1"/>
</dbReference>